<dbReference type="STRING" id="360910.BAV0164"/>
<evidence type="ECO:0000313" key="1">
    <source>
        <dbReference type="EMBL" id="CAJ47770.1"/>
    </source>
</evidence>
<evidence type="ECO:0008006" key="3">
    <source>
        <dbReference type="Google" id="ProtNLM"/>
    </source>
</evidence>
<organism evidence="1 2">
    <name type="scientific">Bordetella avium (strain 197N)</name>
    <dbReference type="NCBI Taxonomy" id="360910"/>
    <lineage>
        <taxon>Bacteria</taxon>
        <taxon>Pseudomonadati</taxon>
        <taxon>Pseudomonadota</taxon>
        <taxon>Betaproteobacteria</taxon>
        <taxon>Burkholderiales</taxon>
        <taxon>Alcaligenaceae</taxon>
        <taxon>Bordetella</taxon>
    </lineage>
</organism>
<gene>
    <name evidence="1" type="ordered locus">BAV0164</name>
</gene>
<dbReference type="AlphaFoldDB" id="Q2L149"/>
<dbReference type="SUPFAM" id="SSF51658">
    <property type="entry name" value="Xylose isomerase-like"/>
    <property type="match status" value="1"/>
</dbReference>
<dbReference type="KEGG" id="bav:BAV0164"/>
<sequence length="269" mass="29952">VRQAISGLGLGYRREMAAWDMSKINAGFFEVAPENWLRRDRTPLHRLRALGRSIALHGVSLNLGGEAPLDAAFLRSVGALMRELGSHCYSDHLAASGDAHQLYDLFPIPFTSAQVLRVAGRICRAQDILGQRISIENSTWYTNIGDMREADFLAEIAERADCGVLLDLNNIDVNHKNHGGDDIPGYLARLDLARVCYLHVAGHEFDPRFGLYIDTHSRPVAGVTARWTRHLQAEHGLAVLLEWDNDIPSPELINRELSCLQTFMTTSEA</sequence>
<dbReference type="EMBL" id="AM167904">
    <property type="protein sequence ID" value="CAJ47770.1"/>
    <property type="molecule type" value="Genomic_DNA"/>
</dbReference>
<name>Q2L149_BORA1</name>
<keyword evidence="2" id="KW-1185">Reference proteome</keyword>
<dbReference type="HOGENOM" id="CLU_064263_0_0_4"/>
<dbReference type="NCBIfam" id="NF003818">
    <property type="entry name" value="PRK05409.1"/>
    <property type="match status" value="1"/>
</dbReference>
<dbReference type="Gene3D" id="3.20.20.150">
    <property type="entry name" value="Divalent-metal-dependent TIM barrel enzymes"/>
    <property type="match status" value="1"/>
</dbReference>
<dbReference type="Pfam" id="PF05114">
    <property type="entry name" value="MbnB_TglH_ChrH"/>
    <property type="match status" value="1"/>
</dbReference>
<evidence type="ECO:0000313" key="2">
    <source>
        <dbReference type="Proteomes" id="UP000001977"/>
    </source>
</evidence>
<dbReference type="PANTHER" id="PTHR42194:SF1">
    <property type="entry name" value="UPF0276 PROTEIN HI_1600"/>
    <property type="match status" value="1"/>
</dbReference>
<accession>Q2L149</accession>
<proteinExistence type="predicted"/>
<protein>
    <recommendedName>
        <fullName evidence="3">DUF692 domain-containing protein</fullName>
    </recommendedName>
</protein>
<dbReference type="InterPro" id="IPR036237">
    <property type="entry name" value="Xyl_isomerase-like_sf"/>
</dbReference>
<dbReference type="Proteomes" id="UP000001977">
    <property type="component" value="Chromosome"/>
</dbReference>
<dbReference type="eggNOG" id="COG3220">
    <property type="taxonomic scope" value="Bacteria"/>
</dbReference>
<dbReference type="PANTHER" id="PTHR42194">
    <property type="entry name" value="UPF0276 PROTEIN HI_1600"/>
    <property type="match status" value="1"/>
</dbReference>
<reference evidence="1 2" key="1">
    <citation type="journal article" date="2006" name="J. Bacteriol.">
        <title>Comparison of the genome sequence of the poultry pathogen Bordetella avium with those of B. bronchiseptica, B. pertussis, and B. parapertussis reveals extensive diversity in surface structures associated with host interaction.</title>
        <authorList>
            <person name="Sebaihia M."/>
            <person name="Preston A."/>
            <person name="Maskell D.J."/>
            <person name="Kuzmiak H."/>
            <person name="Connell T.D."/>
            <person name="King N.D."/>
            <person name="Orndorff P.E."/>
            <person name="Miyamoto D.M."/>
            <person name="Thomson N.R."/>
            <person name="Harris D."/>
            <person name="Goble A."/>
            <person name="Lord A."/>
            <person name="Murphy L."/>
            <person name="Quail M.A."/>
            <person name="Rutter S."/>
            <person name="Squares R."/>
            <person name="Squares S."/>
            <person name="Woodward J."/>
            <person name="Parkhill J."/>
            <person name="Temple L.M."/>
        </authorList>
    </citation>
    <scope>NUCLEOTIDE SEQUENCE [LARGE SCALE GENOMIC DNA]</scope>
    <source>
        <strain evidence="1 2">197N</strain>
    </source>
</reference>
<feature type="non-terminal residue" evidence="1">
    <location>
        <position position="1"/>
    </location>
</feature>
<dbReference type="InterPro" id="IPR007801">
    <property type="entry name" value="MbnB/TglH/ChrH"/>
</dbReference>